<evidence type="ECO:0000256" key="6">
    <source>
        <dbReference type="ARBA" id="ARBA00023136"/>
    </source>
</evidence>
<feature type="non-terminal residue" evidence="10">
    <location>
        <position position="404"/>
    </location>
</feature>
<evidence type="ECO:0000256" key="1">
    <source>
        <dbReference type="ARBA" id="ARBA00004141"/>
    </source>
</evidence>
<feature type="domain" description="Cas1p 10 TM acyl transferase" evidence="9">
    <location>
        <begin position="7"/>
        <end position="402"/>
    </location>
</feature>
<feature type="transmembrane region" description="Helical" evidence="8">
    <location>
        <begin position="175"/>
        <end position="193"/>
    </location>
</feature>
<dbReference type="PANTHER" id="PTHR13533">
    <property type="entry name" value="N-ACETYLNEURAMINATE 9-O-ACETYLTRANSFERASE"/>
    <property type="match status" value="1"/>
</dbReference>
<dbReference type="Pfam" id="PF07779">
    <property type="entry name" value="Cas1_AcylT"/>
    <property type="match status" value="1"/>
</dbReference>
<keyword evidence="4 8" id="KW-0812">Transmembrane</keyword>
<dbReference type="GO" id="GO:0005794">
    <property type="term" value="C:Golgi apparatus"/>
    <property type="evidence" value="ECO:0007669"/>
    <property type="project" value="TreeGrafter"/>
</dbReference>
<feature type="transmembrane region" description="Helical" evidence="8">
    <location>
        <begin position="35"/>
        <end position="51"/>
    </location>
</feature>
<dbReference type="KEGG" id="aaf:AURANDRAFT_1346"/>
<keyword evidence="11" id="KW-1185">Reference proteome</keyword>
<dbReference type="InParanoid" id="F0YHC1"/>
<dbReference type="PANTHER" id="PTHR13533:SF1">
    <property type="entry name" value="N-ACETYLNEURAMINATE 9-O-ACETYLTRANSFERASE"/>
    <property type="match status" value="1"/>
</dbReference>
<dbReference type="RefSeq" id="XP_009039788.1">
    <property type="nucleotide sequence ID" value="XM_009041540.1"/>
</dbReference>
<evidence type="ECO:0000256" key="4">
    <source>
        <dbReference type="ARBA" id="ARBA00022692"/>
    </source>
</evidence>
<dbReference type="Proteomes" id="UP000002729">
    <property type="component" value="Unassembled WGS sequence"/>
</dbReference>
<gene>
    <name evidence="10" type="ORF">AURANDRAFT_1346</name>
</gene>
<proteinExistence type="inferred from homology"/>
<evidence type="ECO:0000256" key="7">
    <source>
        <dbReference type="ARBA" id="ARBA00023180"/>
    </source>
</evidence>
<dbReference type="OMA" id="QSLLHEW"/>
<dbReference type="GO" id="GO:0016020">
    <property type="term" value="C:membrane"/>
    <property type="evidence" value="ECO:0007669"/>
    <property type="project" value="UniProtKB-SubCell"/>
</dbReference>
<keyword evidence="7" id="KW-0325">Glycoprotein</keyword>
<protein>
    <recommendedName>
        <fullName evidence="9">Cas1p 10 TM acyl transferase domain-containing protein</fullName>
    </recommendedName>
</protein>
<dbReference type="OrthoDB" id="1932925at2759"/>
<evidence type="ECO:0000256" key="3">
    <source>
        <dbReference type="ARBA" id="ARBA00022679"/>
    </source>
</evidence>
<keyword evidence="5 8" id="KW-1133">Transmembrane helix</keyword>
<dbReference type="AlphaFoldDB" id="F0YHC1"/>
<feature type="transmembrane region" description="Helical" evidence="8">
    <location>
        <begin position="327"/>
        <end position="349"/>
    </location>
</feature>
<evidence type="ECO:0000256" key="2">
    <source>
        <dbReference type="ARBA" id="ARBA00010666"/>
    </source>
</evidence>
<feature type="transmembrane region" description="Helical" evidence="8">
    <location>
        <begin position="369"/>
        <end position="388"/>
    </location>
</feature>
<dbReference type="GO" id="GO:0045492">
    <property type="term" value="P:xylan biosynthetic process"/>
    <property type="evidence" value="ECO:0007669"/>
    <property type="project" value="TreeGrafter"/>
</dbReference>
<evidence type="ECO:0000256" key="8">
    <source>
        <dbReference type="SAM" id="Phobius"/>
    </source>
</evidence>
<evidence type="ECO:0000256" key="5">
    <source>
        <dbReference type="ARBA" id="ARBA00022989"/>
    </source>
</evidence>
<dbReference type="eggNOG" id="KOG1699">
    <property type="taxonomic scope" value="Eukaryota"/>
</dbReference>
<evidence type="ECO:0000259" key="9">
    <source>
        <dbReference type="Pfam" id="PF07779"/>
    </source>
</evidence>
<feature type="transmembrane region" description="Helical" evidence="8">
    <location>
        <begin position="71"/>
        <end position="87"/>
    </location>
</feature>
<feature type="transmembrane region" description="Helical" evidence="8">
    <location>
        <begin position="122"/>
        <end position="140"/>
    </location>
</feature>
<evidence type="ECO:0000313" key="10">
    <source>
        <dbReference type="EMBL" id="EGB05501.1"/>
    </source>
</evidence>
<comment type="subcellular location">
    <subcellularLocation>
        <location evidence="1">Membrane</location>
        <topology evidence="1">Multi-pass membrane protein</topology>
    </subcellularLocation>
</comment>
<dbReference type="InterPro" id="IPR012419">
    <property type="entry name" value="Cas1_AcylTrans_dom"/>
</dbReference>
<organism evidence="11">
    <name type="scientific">Aureococcus anophagefferens</name>
    <name type="common">Harmful bloom alga</name>
    <dbReference type="NCBI Taxonomy" id="44056"/>
    <lineage>
        <taxon>Eukaryota</taxon>
        <taxon>Sar</taxon>
        <taxon>Stramenopiles</taxon>
        <taxon>Ochrophyta</taxon>
        <taxon>Pelagophyceae</taxon>
        <taxon>Pelagomonadales</taxon>
        <taxon>Pelagomonadaceae</taxon>
        <taxon>Aureococcus</taxon>
    </lineage>
</organism>
<feature type="non-terminal residue" evidence="10">
    <location>
        <position position="1"/>
    </location>
</feature>
<sequence length="404" mass="46183">SLRHGSEFALWIAFMYLCDRTDLVPRGAKHTDPRSFWLLWLAICVAAACSLRSCRSPKVLAREQTEEWKGWMQLMFLLYHYFAQGQLYNAIRIYIAGYVWMTGYGNFLYYRKSGDFSAVRMCQTLFRLNFFVVVVCVALRNEYMLYYIAPMHTLFTLFVWLALRVAKDRNGDDAVAAGKIVATLAATALLYDVEPVFKAAFGWRPLRDLVAFHDPLHPEFSDELHEWHFRSGLDRYIWIFGMACALGLPYLERRLGALAALDDGARRVAAHGAAACVALAPAVAWVALVFLKDKYAYNALHPYTSWVPVACYIVLRNLTPGLRSKYLHLFTFLGKVTLETYILQFHIWMKTTGLNGSPKFLLVVVEGHFWLNFAVVSAVYFFVSVRVFRLTVALRDALIPDDGD</sequence>
<accession>F0YHC1</accession>
<reference evidence="10 11" key="1">
    <citation type="journal article" date="2011" name="Proc. Natl. Acad. Sci. U.S.A.">
        <title>Niche of harmful alga Aureococcus anophagefferens revealed through ecogenomics.</title>
        <authorList>
            <person name="Gobler C.J."/>
            <person name="Berry D.L."/>
            <person name="Dyhrman S.T."/>
            <person name="Wilhelm S.W."/>
            <person name="Salamov A."/>
            <person name="Lobanov A.V."/>
            <person name="Zhang Y."/>
            <person name="Collier J.L."/>
            <person name="Wurch L.L."/>
            <person name="Kustka A.B."/>
            <person name="Dill B.D."/>
            <person name="Shah M."/>
            <person name="VerBerkmoes N.C."/>
            <person name="Kuo A."/>
            <person name="Terry A."/>
            <person name="Pangilinan J."/>
            <person name="Lindquist E.A."/>
            <person name="Lucas S."/>
            <person name="Paulsen I.T."/>
            <person name="Hattenrath-Lehmann T.K."/>
            <person name="Talmage S.C."/>
            <person name="Walker E.A."/>
            <person name="Koch F."/>
            <person name="Burson A.M."/>
            <person name="Marcoval M.A."/>
            <person name="Tang Y.Z."/>
            <person name="Lecleir G.R."/>
            <person name="Coyne K.J."/>
            <person name="Berg G.M."/>
            <person name="Bertrand E.M."/>
            <person name="Saito M.A."/>
            <person name="Gladyshev V.N."/>
            <person name="Grigoriev I.V."/>
        </authorList>
    </citation>
    <scope>NUCLEOTIDE SEQUENCE [LARGE SCALE GENOMIC DNA]</scope>
    <source>
        <strain evidence="11">CCMP 1984</strain>
    </source>
</reference>
<dbReference type="GO" id="GO:0010411">
    <property type="term" value="P:xyloglucan metabolic process"/>
    <property type="evidence" value="ECO:0007669"/>
    <property type="project" value="TreeGrafter"/>
</dbReference>
<keyword evidence="3" id="KW-0808">Transferase</keyword>
<feature type="transmembrane region" description="Helical" evidence="8">
    <location>
        <begin position="235"/>
        <end position="251"/>
    </location>
</feature>
<dbReference type="GeneID" id="20218283"/>
<keyword evidence="6 8" id="KW-0472">Membrane</keyword>
<dbReference type="GO" id="GO:0016407">
    <property type="term" value="F:acetyltransferase activity"/>
    <property type="evidence" value="ECO:0007669"/>
    <property type="project" value="TreeGrafter"/>
</dbReference>
<evidence type="ECO:0000313" key="11">
    <source>
        <dbReference type="Proteomes" id="UP000002729"/>
    </source>
</evidence>
<dbReference type="EMBL" id="GL833141">
    <property type="protein sequence ID" value="EGB05501.1"/>
    <property type="molecule type" value="Genomic_DNA"/>
</dbReference>
<name>F0YHC1_AURAN</name>
<comment type="similarity">
    <text evidence="2">Belongs to the PC-esterase family. CASD1 subfamily.</text>
</comment>
<feature type="transmembrane region" description="Helical" evidence="8">
    <location>
        <begin position="272"/>
        <end position="291"/>
    </location>
</feature>
<feature type="transmembrane region" description="Helical" evidence="8">
    <location>
        <begin position="146"/>
        <end position="163"/>
    </location>
</feature>